<accession>A0ABP7IW97</accession>
<reference evidence="5" key="1">
    <citation type="journal article" date="2019" name="Int. J. Syst. Evol. Microbiol.">
        <title>The Global Catalogue of Microorganisms (GCM) 10K type strain sequencing project: providing services to taxonomists for standard genome sequencing and annotation.</title>
        <authorList>
            <consortium name="The Broad Institute Genomics Platform"/>
            <consortium name="The Broad Institute Genome Sequencing Center for Infectious Disease"/>
            <person name="Wu L."/>
            <person name="Ma J."/>
        </authorList>
    </citation>
    <scope>NUCLEOTIDE SEQUENCE [LARGE SCALE GENOMIC DNA]</scope>
    <source>
        <strain evidence="5">JCM 16908</strain>
    </source>
</reference>
<evidence type="ECO:0000256" key="1">
    <source>
        <dbReference type="SAM" id="MobiDB-lite"/>
    </source>
</evidence>
<sequence length="247" mass="27493">MDPIADGLLEAMRSELGYKEGASQYTKFGEWYSDAVADPQYKNAPWCDMFIAWAAEKADVQGYVGQFAWTPSHAKWFQRQGAWSDTPEPGALVFYDWAGSKKAGKVDHVGVVEKVENGKLHTIEANVDKVWLKRKIRDESKVVGYGLPRKVHEKQVQVGSLERSTEPRQMKAPLVSAPREQAVITIEAMGHDQIPAVLSPEGVAFTGGITVLVLGSVMVMTRASARRRSTGTHGRHRRQGRHHRIAM</sequence>
<dbReference type="EMBL" id="BAAAZR010000027">
    <property type="protein sequence ID" value="GAA3828196.1"/>
    <property type="molecule type" value="Genomic_DNA"/>
</dbReference>
<name>A0ABP7IW97_9ACTN</name>
<keyword evidence="2" id="KW-1133">Transmembrane helix</keyword>
<feature type="region of interest" description="Disordered" evidence="1">
    <location>
        <begin position="224"/>
        <end position="247"/>
    </location>
</feature>
<proteinExistence type="predicted"/>
<organism evidence="4 5">
    <name type="scientific">Sphaerisporangium flaviroseum</name>
    <dbReference type="NCBI Taxonomy" id="509199"/>
    <lineage>
        <taxon>Bacteria</taxon>
        <taxon>Bacillati</taxon>
        <taxon>Actinomycetota</taxon>
        <taxon>Actinomycetes</taxon>
        <taxon>Streptosporangiales</taxon>
        <taxon>Streptosporangiaceae</taxon>
        <taxon>Sphaerisporangium</taxon>
    </lineage>
</organism>
<evidence type="ECO:0000313" key="4">
    <source>
        <dbReference type="EMBL" id="GAA3828196.1"/>
    </source>
</evidence>
<evidence type="ECO:0000256" key="2">
    <source>
        <dbReference type="SAM" id="Phobius"/>
    </source>
</evidence>
<dbReference type="Proteomes" id="UP001500888">
    <property type="component" value="Unassembled WGS sequence"/>
</dbReference>
<feature type="domain" description="Peptidase C51" evidence="3">
    <location>
        <begin position="41"/>
        <end position="126"/>
    </location>
</feature>
<evidence type="ECO:0000313" key="5">
    <source>
        <dbReference type="Proteomes" id="UP001500888"/>
    </source>
</evidence>
<comment type="caution">
    <text evidence="4">The sequence shown here is derived from an EMBL/GenBank/DDBJ whole genome shotgun (WGS) entry which is preliminary data.</text>
</comment>
<evidence type="ECO:0000259" key="3">
    <source>
        <dbReference type="Pfam" id="PF05257"/>
    </source>
</evidence>
<keyword evidence="5" id="KW-1185">Reference proteome</keyword>
<gene>
    <name evidence="4" type="ORF">GCM10022226_56230</name>
</gene>
<keyword evidence="2" id="KW-0812">Transmembrane</keyword>
<dbReference type="InterPro" id="IPR007921">
    <property type="entry name" value="CHAP_dom"/>
</dbReference>
<dbReference type="InterPro" id="IPR038765">
    <property type="entry name" value="Papain-like_cys_pep_sf"/>
</dbReference>
<feature type="transmembrane region" description="Helical" evidence="2">
    <location>
        <begin position="202"/>
        <end position="220"/>
    </location>
</feature>
<dbReference type="RefSeq" id="WP_344946583.1">
    <property type="nucleotide sequence ID" value="NZ_BAAAZR010000027.1"/>
</dbReference>
<dbReference type="Gene3D" id="3.90.1720.10">
    <property type="entry name" value="endopeptidase domain like (from Nostoc punctiforme)"/>
    <property type="match status" value="1"/>
</dbReference>
<dbReference type="SUPFAM" id="SSF54001">
    <property type="entry name" value="Cysteine proteinases"/>
    <property type="match status" value="1"/>
</dbReference>
<protein>
    <recommendedName>
        <fullName evidence="3">Peptidase C51 domain-containing protein</fullName>
    </recommendedName>
</protein>
<keyword evidence="2" id="KW-0472">Membrane</keyword>
<dbReference type="Pfam" id="PF05257">
    <property type="entry name" value="CHAP"/>
    <property type="match status" value="1"/>
</dbReference>